<dbReference type="Proteomes" id="UP001634747">
    <property type="component" value="Unassembled WGS sequence"/>
</dbReference>
<dbReference type="EMBL" id="JBJYXY010000001">
    <property type="protein sequence ID" value="MFN2975185.1"/>
    <property type="molecule type" value="Genomic_DNA"/>
</dbReference>
<evidence type="ECO:0000256" key="1">
    <source>
        <dbReference type="SAM" id="SignalP"/>
    </source>
</evidence>
<feature type="chain" id="PRO_5047425125" evidence="1">
    <location>
        <begin position="27"/>
        <end position="213"/>
    </location>
</feature>
<name>A0ABW9KHB7_9BACT</name>
<proteinExistence type="predicted"/>
<keyword evidence="1" id="KW-0732">Signal</keyword>
<dbReference type="InterPro" id="IPR013424">
    <property type="entry name" value="Ice-binding_C"/>
</dbReference>
<evidence type="ECO:0000313" key="3">
    <source>
        <dbReference type="EMBL" id="MFN2975185.1"/>
    </source>
</evidence>
<dbReference type="NCBIfam" id="TIGR02595">
    <property type="entry name" value="PEP_CTERM"/>
    <property type="match status" value="1"/>
</dbReference>
<sequence length="213" mass="21933">MRFAVPHSLTAVLVALCFMLTPSAKADTFSFTTIGPTDLGYFVAVDDFGDYTVRRYDASGNSPCGANAQSCYQTYSAYTGQTSYTTYQPVLASDPSPAAGPGCTVSASTVPGATSFCNNGHEALGNIDGVWSVYNGAAALIFGGAPANSIGITPSGNLFWADGYHENLVLALDLTTLAAPVPIQVSTPEPGSLLLLATGALGVLGAARRRFVS</sequence>
<evidence type="ECO:0000259" key="2">
    <source>
        <dbReference type="Pfam" id="PF07589"/>
    </source>
</evidence>
<organism evidence="3 4">
    <name type="scientific">Terriglobus aquaticus</name>
    <dbReference type="NCBI Taxonomy" id="940139"/>
    <lineage>
        <taxon>Bacteria</taxon>
        <taxon>Pseudomonadati</taxon>
        <taxon>Acidobacteriota</taxon>
        <taxon>Terriglobia</taxon>
        <taxon>Terriglobales</taxon>
        <taxon>Acidobacteriaceae</taxon>
        <taxon>Terriglobus</taxon>
    </lineage>
</organism>
<reference evidence="3 4" key="1">
    <citation type="submission" date="2024-12" db="EMBL/GenBank/DDBJ databases">
        <authorList>
            <person name="Lee Y."/>
        </authorList>
    </citation>
    <scope>NUCLEOTIDE SEQUENCE [LARGE SCALE GENOMIC DNA]</scope>
    <source>
        <strain evidence="3 4">03SUJ4</strain>
    </source>
</reference>
<gene>
    <name evidence="3" type="ORF">ACK2TP_05365</name>
</gene>
<dbReference type="Pfam" id="PF07589">
    <property type="entry name" value="PEP-CTERM"/>
    <property type="match status" value="1"/>
</dbReference>
<feature type="signal peptide" evidence="1">
    <location>
        <begin position="1"/>
        <end position="26"/>
    </location>
</feature>
<protein>
    <submittedName>
        <fullName evidence="3">PEP-CTERM sorting domain-containing protein</fullName>
    </submittedName>
</protein>
<feature type="domain" description="Ice-binding protein C-terminal" evidence="2">
    <location>
        <begin position="186"/>
        <end position="209"/>
    </location>
</feature>
<evidence type="ECO:0000313" key="4">
    <source>
        <dbReference type="Proteomes" id="UP001634747"/>
    </source>
</evidence>
<comment type="caution">
    <text evidence="3">The sequence shown here is derived from an EMBL/GenBank/DDBJ whole genome shotgun (WGS) entry which is preliminary data.</text>
</comment>
<dbReference type="RefSeq" id="WP_263413282.1">
    <property type="nucleotide sequence ID" value="NZ_BAABBH010000001.1"/>
</dbReference>
<accession>A0ABW9KHB7</accession>
<keyword evidence="4" id="KW-1185">Reference proteome</keyword>